<dbReference type="EMBL" id="JAGVSJ010000003">
    <property type="protein sequence ID" value="MBX8631331.1"/>
    <property type="molecule type" value="Genomic_DNA"/>
</dbReference>
<gene>
    <name evidence="12" type="ORF">J9259_02240</name>
</gene>
<evidence type="ECO:0000256" key="2">
    <source>
        <dbReference type="ARBA" id="ARBA00001946"/>
    </source>
</evidence>
<dbReference type="InterPro" id="IPR010672">
    <property type="entry name" value="IMP_biosynth_PurP_N"/>
</dbReference>
<keyword evidence="3 12" id="KW-0436">Ligase</keyword>
<keyword evidence="6" id="KW-0658">Purine biosynthesis</keyword>
<dbReference type="InterPro" id="IPR013815">
    <property type="entry name" value="ATP_grasp_subdomain_1"/>
</dbReference>
<reference evidence="12" key="1">
    <citation type="submission" date="2021-04" db="EMBL/GenBank/DDBJ databases">
        <title>Genomic insights into ecological role and evolution of a novel Thermoplasmata order Candidatus Sysuiplasmatales.</title>
        <authorList>
            <person name="Yuan Y."/>
        </authorList>
    </citation>
    <scope>NUCLEOTIDE SEQUENCE</scope>
    <source>
        <strain evidence="12">YP2-bin.285</strain>
    </source>
</reference>
<keyword evidence="7 10" id="KW-0067">ATP-binding</keyword>
<evidence type="ECO:0000256" key="9">
    <source>
        <dbReference type="ARBA" id="ARBA00023211"/>
    </source>
</evidence>
<protein>
    <submittedName>
        <fullName evidence="12">Formate--phosphoribosylaminoimidazolecarboxamide ligase</fullName>
    </submittedName>
</protein>
<dbReference type="InterPro" id="IPR023656">
    <property type="entry name" value="IMP_biosynth_PurP"/>
</dbReference>
<dbReference type="InterPro" id="IPR011761">
    <property type="entry name" value="ATP-grasp"/>
</dbReference>
<evidence type="ECO:0000256" key="10">
    <source>
        <dbReference type="PROSITE-ProRule" id="PRU00409"/>
    </source>
</evidence>
<dbReference type="Gene3D" id="3.30.470.20">
    <property type="entry name" value="ATP-grasp fold, B domain"/>
    <property type="match status" value="1"/>
</dbReference>
<dbReference type="AlphaFoldDB" id="A0A8J7YNF0"/>
<evidence type="ECO:0000256" key="4">
    <source>
        <dbReference type="ARBA" id="ARBA00022723"/>
    </source>
</evidence>
<sequence length="356" mass="40016">MVSPKIKKIVEGYSLTDVTVATLCSHSSLQIFHGAKKEGLKTLGIAVDRDTKFYDAFPLAKPDEFLRVKSYEEIKDLEDELLSRNAIIVPHGSFVEYMGADNFSRFDVPSFGNREVLNWESDRATQRKWLTSAGIPMPEEISDARKIDRPVLVKYSGAKGGRGAFIAKDYMEFKMGIDYSKQFTIQEYILGTRYYFHYFHSPLRNDGYRIKGGGSLEMLSIDRRDEANIDELYKLGSVEELKRLGFFPTFVVTGNYSVVVRESLLPKVFEMGEATIVKSRELFGGLIGPFALETIVTDKLEIKVFEISSRIVAGTNPFVGGSPYSEMIAPGLSTGRRIAQEIKLGFETGRLEEIVS</sequence>
<dbReference type="GO" id="GO:0005524">
    <property type="term" value="F:ATP binding"/>
    <property type="evidence" value="ECO:0007669"/>
    <property type="project" value="UniProtKB-UniRule"/>
</dbReference>
<comment type="cofactor">
    <cofactor evidence="1">
        <name>Mn(2+)</name>
        <dbReference type="ChEBI" id="CHEBI:29035"/>
    </cofactor>
</comment>
<evidence type="ECO:0000259" key="11">
    <source>
        <dbReference type="PROSITE" id="PS50975"/>
    </source>
</evidence>
<evidence type="ECO:0000256" key="1">
    <source>
        <dbReference type="ARBA" id="ARBA00001936"/>
    </source>
</evidence>
<feature type="domain" description="ATP-grasp" evidence="11">
    <location>
        <begin position="114"/>
        <end position="343"/>
    </location>
</feature>
<comment type="cofactor">
    <cofactor evidence="2">
        <name>Mg(2+)</name>
        <dbReference type="ChEBI" id="CHEBI:18420"/>
    </cofactor>
</comment>
<dbReference type="GO" id="GO:0016879">
    <property type="term" value="F:ligase activity, forming carbon-nitrogen bonds"/>
    <property type="evidence" value="ECO:0007669"/>
    <property type="project" value="InterPro"/>
</dbReference>
<dbReference type="InterPro" id="IPR009720">
    <property type="entry name" value="IMP_biosynth_PurP_C"/>
</dbReference>
<dbReference type="SUPFAM" id="SSF52440">
    <property type="entry name" value="PreATP-grasp domain"/>
    <property type="match status" value="1"/>
</dbReference>
<name>A0A8J7YNF0_9ARCH</name>
<dbReference type="Pfam" id="PF06849">
    <property type="entry name" value="DUF1246"/>
    <property type="match status" value="1"/>
</dbReference>
<dbReference type="PIRSF" id="PIRSF004602">
    <property type="entry name" value="ATPgrasp_PurP"/>
    <property type="match status" value="1"/>
</dbReference>
<evidence type="ECO:0000256" key="6">
    <source>
        <dbReference type="ARBA" id="ARBA00022755"/>
    </source>
</evidence>
<keyword evidence="4" id="KW-0479">Metal-binding</keyword>
<dbReference type="PROSITE" id="PS50975">
    <property type="entry name" value="ATP_GRASP"/>
    <property type="match status" value="1"/>
</dbReference>
<evidence type="ECO:0000256" key="7">
    <source>
        <dbReference type="ARBA" id="ARBA00022840"/>
    </source>
</evidence>
<evidence type="ECO:0000313" key="12">
    <source>
        <dbReference type="EMBL" id="MBX8631331.1"/>
    </source>
</evidence>
<evidence type="ECO:0000256" key="5">
    <source>
        <dbReference type="ARBA" id="ARBA00022741"/>
    </source>
</evidence>
<dbReference type="InterPro" id="IPR016185">
    <property type="entry name" value="PreATP-grasp_dom_sf"/>
</dbReference>
<evidence type="ECO:0000313" key="13">
    <source>
        <dbReference type="Proteomes" id="UP000716004"/>
    </source>
</evidence>
<keyword evidence="9" id="KW-0464">Manganese</keyword>
<dbReference type="Proteomes" id="UP000716004">
    <property type="component" value="Unassembled WGS sequence"/>
</dbReference>
<dbReference type="PANTHER" id="PTHR38147:SF2">
    <property type="entry name" value="5-FORMAMINOIMIDAZOLE-4-CARBOXAMIDE-1-(BETA)-D-RIBOFURANOSYL 5'-MONOPHOSPHATE SYNTHETASE"/>
    <property type="match status" value="1"/>
</dbReference>
<organism evidence="12 13">
    <name type="scientific">Candidatus Sysuiplasma superficiale</name>
    <dbReference type="NCBI Taxonomy" id="2823368"/>
    <lineage>
        <taxon>Archaea</taxon>
        <taxon>Methanobacteriati</taxon>
        <taxon>Thermoplasmatota</taxon>
        <taxon>Thermoplasmata</taxon>
        <taxon>Candidatus Sysuiplasmatales</taxon>
        <taxon>Candidatus Sysuiplasmataceae</taxon>
        <taxon>Candidatus Sysuiplasma</taxon>
    </lineage>
</organism>
<proteinExistence type="predicted"/>
<keyword evidence="8" id="KW-0460">Magnesium</keyword>
<evidence type="ECO:0000256" key="8">
    <source>
        <dbReference type="ARBA" id="ARBA00022842"/>
    </source>
</evidence>
<comment type="caution">
    <text evidence="12">The sequence shown here is derived from an EMBL/GenBank/DDBJ whole genome shotgun (WGS) entry which is preliminary data.</text>
</comment>
<dbReference type="GO" id="GO:0006188">
    <property type="term" value="P:IMP biosynthetic process"/>
    <property type="evidence" value="ECO:0007669"/>
    <property type="project" value="InterPro"/>
</dbReference>
<dbReference type="Gene3D" id="3.40.50.20">
    <property type="match status" value="1"/>
</dbReference>
<dbReference type="GO" id="GO:0000287">
    <property type="term" value="F:magnesium ion binding"/>
    <property type="evidence" value="ECO:0007669"/>
    <property type="project" value="InterPro"/>
</dbReference>
<dbReference type="Pfam" id="PF06973">
    <property type="entry name" value="DUF1297"/>
    <property type="match status" value="1"/>
</dbReference>
<evidence type="ECO:0000256" key="3">
    <source>
        <dbReference type="ARBA" id="ARBA00022598"/>
    </source>
</evidence>
<dbReference type="SUPFAM" id="SSF56059">
    <property type="entry name" value="Glutathione synthetase ATP-binding domain-like"/>
    <property type="match status" value="1"/>
</dbReference>
<dbReference type="PANTHER" id="PTHR38147">
    <property type="entry name" value="5-FORMAMINOIMIDAZOLE-4-CARBOXAMIDE-1-(BETA)-D-RIBOFURANOSYL 5'-MONOPHOSPHATE SYNTHETASE-RELATED"/>
    <property type="match status" value="1"/>
</dbReference>
<dbReference type="Gene3D" id="3.30.1490.20">
    <property type="entry name" value="ATP-grasp fold, A domain"/>
    <property type="match status" value="1"/>
</dbReference>
<accession>A0A8J7YNF0</accession>
<keyword evidence="5 10" id="KW-0547">Nucleotide-binding</keyword>